<keyword evidence="4 7" id="KW-0418">Kinase</keyword>
<dbReference type="InterPro" id="IPR001736">
    <property type="entry name" value="PLipase_D/transphosphatidylase"/>
</dbReference>
<feature type="binding site" evidence="7">
    <location>
        <position position="391"/>
    </location>
    <ligand>
        <name>Mg(2+)</name>
        <dbReference type="ChEBI" id="CHEBI:18420"/>
    </ligand>
</feature>
<dbReference type="SUPFAM" id="SSF140356">
    <property type="entry name" value="PPK N-terminal domain-like"/>
    <property type="match status" value="1"/>
</dbReference>
<dbReference type="PANTHER" id="PTHR30218">
    <property type="entry name" value="POLYPHOSPHATE KINASE"/>
    <property type="match status" value="1"/>
</dbReference>
<dbReference type="InterPro" id="IPR025200">
    <property type="entry name" value="PPK_C_dom2"/>
</dbReference>
<keyword evidence="3 7" id="KW-0547">Nucleotide-binding</keyword>
<dbReference type="Pfam" id="PF13089">
    <property type="entry name" value="PP_kinase_N"/>
    <property type="match status" value="1"/>
</dbReference>
<sequence length="675" mass="76513">MGTYRFFNRDLSWLGFNERVLAEAASAKVPLMEKVRFLSIYSSNLDEFYRVRMPVLKAIDQDKDLQDPDFAYREAKRRINLQQQHFGAILRDIIIPALAEAGYNWVYRQALPPAITSMVTSIFENEIKPLLKPVYLNQEHNNFFAENNKLYFGVVLLNQEGSERLAMLNIPSDTLPRLYTVSEGGLKHVLFLDDIVRFNLHLLFNAETVTNCYALKVTRDAELHLEEEVDENIVAAMEKELAKRDYGIATRFLCQPDVPLRHLYSMMYALNLQHAAVVMGGYYHNLKDLSSFPLPEPEYAYPEWPALTSTGEIETASIFDRIQEKDLLLNLPHESFAPVISFFESAATDDQVTEICCTLYRVAKNSRIVTALIQAAQLGKKVVVMLELKARFDEENNIKWATRLKAAGAEVIYSSVKYKVHAKIALVKRTTSSGQAYYGLLSTGNLNESTAKFYTDHVLLTAEPSLTRELESLFHFMAAPKKTPVAKSAITFEHLLVAQFNLQERFIALIDNEIAFAKAGLPAAITIKLNNLEEKILISKLYEASNAGVQINLIVRSICCLIPGVPNQSENIRIIRIVDRYLEHGRVFIFHNNGNKAVFMGSADWMNRNIYARIEVCFPIYDPQAKALIENLIAIQLQDTEQAVLLDAALDNQPIKPTNGHRAQAEIYKLLKAAH</sequence>
<comment type="cofactor">
    <cofactor evidence="7">
        <name>Mg(2+)</name>
        <dbReference type="ChEBI" id="CHEBI:18420"/>
    </cofactor>
</comment>
<evidence type="ECO:0000256" key="1">
    <source>
        <dbReference type="ARBA" id="ARBA00022553"/>
    </source>
</evidence>
<feature type="binding site" evidence="7">
    <location>
        <position position="584"/>
    </location>
    <ligand>
        <name>ATP</name>
        <dbReference type="ChEBI" id="CHEBI:30616"/>
    </ligand>
</feature>
<dbReference type="Pfam" id="PF02503">
    <property type="entry name" value="PP_kinase"/>
    <property type="match status" value="1"/>
</dbReference>
<feature type="active site" description="Phosphohistidine intermediate" evidence="7">
    <location>
        <position position="421"/>
    </location>
</feature>
<dbReference type="InterPro" id="IPR036832">
    <property type="entry name" value="PPK_N_dom_sf"/>
</dbReference>
<keyword evidence="5 7" id="KW-0067">ATP-binding</keyword>
<accession>A0A916X8B9</accession>
<dbReference type="EMBL" id="BMIL01000001">
    <property type="protein sequence ID" value="GGC50920.1"/>
    <property type="molecule type" value="Genomic_DNA"/>
</dbReference>
<dbReference type="GO" id="GO:0005524">
    <property type="term" value="F:ATP binding"/>
    <property type="evidence" value="ECO:0007669"/>
    <property type="project" value="UniProtKB-KW"/>
</dbReference>
<evidence type="ECO:0000256" key="8">
    <source>
        <dbReference type="RuleBase" id="RU003800"/>
    </source>
</evidence>
<keyword evidence="1 7" id="KW-0597">Phosphoprotein</keyword>
<comment type="function">
    <text evidence="7 8">Catalyzes the reversible transfer of the terminal phosphate of ATP to form a long-chain polyphosphate (polyP).</text>
</comment>
<dbReference type="PROSITE" id="PS50035">
    <property type="entry name" value="PLD"/>
    <property type="match status" value="1"/>
</dbReference>
<organism evidence="10 11">
    <name type="scientific">Pedobacter quisquiliarum</name>
    <dbReference type="NCBI Taxonomy" id="1834438"/>
    <lineage>
        <taxon>Bacteria</taxon>
        <taxon>Pseudomonadati</taxon>
        <taxon>Bacteroidota</taxon>
        <taxon>Sphingobacteriia</taxon>
        <taxon>Sphingobacteriales</taxon>
        <taxon>Sphingobacteriaceae</taxon>
        <taxon>Pedobacter</taxon>
    </lineage>
</organism>
<feature type="binding site" evidence="7">
    <location>
        <position position="454"/>
    </location>
    <ligand>
        <name>ATP</name>
        <dbReference type="ChEBI" id="CHEBI:30616"/>
    </ligand>
</feature>
<evidence type="ECO:0000313" key="11">
    <source>
        <dbReference type="Proteomes" id="UP000651668"/>
    </source>
</evidence>
<dbReference type="RefSeq" id="WP_188624800.1">
    <property type="nucleotide sequence ID" value="NZ_BMIL01000001.1"/>
</dbReference>
<dbReference type="EC" id="2.7.4.1" evidence="7 8"/>
<dbReference type="Pfam" id="PF17941">
    <property type="entry name" value="PP_kinase_C_1"/>
    <property type="match status" value="1"/>
</dbReference>
<feature type="binding site" evidence="7">
    <location>
        <position position="361"/>
    </location>
    <ligand>
        <name>Mg(2+)</name>
        <dbReference type="ChEBI" id="CHEBI:18420"/>
    </ligand>
</feature>
<evidence type="ECO:0000256" key="2">
    <source>
        <dbReference type="ARBA" id="ARBA00022679"/>
    </source>
</evidence>
<reference evidence="10" key="1">
    <citation type="journal article" date="2014" name="Int. J. Syst. Evol. Microbiol.">
        <title>Complete genome sequence of Corynebacterium casei LMG S-19264T (=DSM 44701T), isolated from a smear-ripened cheese.</title>
        <authorList>
            <consortium name="US DOE Joint Genome Institute (JGI-PGF)"/>
            <person name="Walter F."/>
            <person name="Albersmeier A."/>
            <person name="Kalinowski J."/>
            <person name="Ruckert C."/>
        </authorList>
    </citation>
    <scope>NUCLEOTIDE SEQUENCE</scope>
    <source>
        <strain evidence="10">CGMCC 1.15343</strain>
    </source>
</reference>
<feature type="domain" description="PLD phosphodiesterase" evidence="9">
    <location>
        <begin position="579"/>
        <end position="609"/>
    </location>
</feature>
<dbReference type="Gene3D" id="3.30.1840.10">
    <property type="entry name" value="Polyphosphate kinase middle domain"/>
    <property type="match status" value="1"/>
</dbReference>
<dbReference type="NCBIfam" id="NF003917">
    <property type="entry name" value="PRK05443.1-1"/>
    <property type="match status" value="1"/>
</dbReference>
<evidence type="ECO:0000256" key="3">
    <source>
        <dbReference type="ARBA" id="ARBA00022741"/>
    </source>
</evidence>
<reference evidence="10" key="2">
    <citation type="submission" date="2020-09" db="EMBL/GenBank/DDBJ databases">
        <authorList>
            <person name="Sun Q."/>
            <person name="Zhou Y."/>
        </authorList>
    </citation>
    <scope>NUCLEOTIDE SEQUENCE</scope>
    <source>
        <strain evidence="10">CGMCC 1.15343</strain>
    </source>
</reference>
<dbReference type="PIRSF" id="PIRSF015589">
    <property type="entry name" value="PP_kinase"/>
    <property type="match status" value="1"/>
</dbReference>
<comment type="similarity">
    <text evidence="7 8">Belongs to the polyphosphate kinase 1 (PPK1) family.</text>
</comment>
<keyword evidence="11" id="KW-1185">Reference proteome</keyword>
<keyword evidence="6 7" id="KW-0460">Magnesium</keyword>
<dbReference type="GO" id="GO:0008976">
    <property type="term" value="F:polyphosphate kinase activity"/>
    <property type="evidence" value="ECO:0007669"/>
    <property type="project" value="UniProtKB-UniRule"/>
</dbReference>
<comment type="catalytic activity">
    <reaction evidence="7 8">
        <text>[phosphate](n) + ATP = [phosphate](n+1) + ADP</text>
        <dbReference type="Rhea" id="RHEA:19573"/>
        <dbReference type="Rhea" id="RHEA-COMP:9859"/>
        <dbReference type="Rhea" id="RHEA-COMP:14280"/>
        <dbReference type="ChEBI" id="CHEBI:16838"/>
        <dbReference type="ChEBI" id="CHEBI:30616"/>
        <dbReference type="ChEBI" id="CHEBI:456216"/>
        <dbReference type="EC" id="2.7.4.1"/>
    </reaction>
</comment>
<dbReference type="InterPro" id="IPR025198">
    <property type="entry name" value="PPK_N_dom"/>
</dbReference>
<dbReference type="HAMAP" id="MF_00347">
    <property type="entry name" value="Polyphosphate_kinase"/>
    <property type="match status" value="1"/>
</dbReference>
<dbReference type="InterPro" id="IPR036830">
    <property type="entry name" value="PP_kinase_middle_dom_sf"/>
</dbReference>
<dbReference type="Pfam" id="PF13090">
    <property type="entry name" value="PP_kinase_C"/>
    <property type="match status" value="1"/>
</dbReference>
<comment type="PTM">
    <text evidence="7 8">An intermediate of this reaction is the autophosphorylated ppk in which a phosphate is covalently linked to a histidine residue through a N-P bond.</text>
</comment>
<dbReference type="NCBIfam" id="TIGR03705">
    <property type="entry name" value="poly_P_kin"/>
    <property type="match status" value="1"/>
</dbReference>
<dbReference type="SUPFAM" id="SSF143724">
    <property type="entry name" value="PHP14-like"/>
    <property type="match status" value="1"/>
</dbReference>
<evidence type="ECO:0000256" key="6">
    <source>
        <dbReference type="ARBA" id="ARBA00022842"/>
    </source>
</evidence>
<dbReference type="GO" id="GO:0006799">
    <property type="term" value="P:polyphosphate biosynthetic process"/>
    <property type="evidence" value="ECO:0007669"/>
    <property type="project" value="UniProtKB-UniRule"/>
</dbReference>
<dbReference type="AlphaFoldDB" id="A0A916X8B9"/>
<dbReference type="InterPro" id="IPR003414">
    <property type="entry name" value="PP_kinase"/>
</dbReference>
<dbReference type="SUPFAM" id="SSF56024">
    <property type="entry name" value="Phospholipase D/nuclease"/>
    <property type="match status" value="2"/>
</dbReference>
<dbReference type="InterPro" id="IPR024953">
    <property type="entry name" value="PP_kinase_middle"/>
</dbReference>
<feature type="binding site" evidence="7">
    <location>
        <position position="556"/>
    </location>
    <ligand>
        <name>ATP</name>
        <dbReference type="ChEBI" id="CHEBI:30616"/>
    </ligand>
</feature>
<protein>
    <recommendedName>
        <fullName evidence="7 8">Polyphosphate kinase</fullName>
        <ecNumber evidence="7 8">2.7.4.1</ecNumber>
    </recommendedName>
    <alternativeName>
        <fullName evidence="7">ATP-polyphosphate phosphotransferase</fullName>
    </alternativeName>
    <alternativeName>
        <fullName evidence="7">Polyphosphoric acid kinase</fullName>
    </alternativeName>
</protein>
<dbReference type="InterPro" id="IPR041108">
    <property type="entry name" value="PP_kinase_C_1"/>
</dbReference>
<evidence type="ECO:0000256" key="7">
    <source>
        <dbReference type="HAMAP-Rule" id="MF_00347"/>
    </source>
</evidence>
<dbReference type="Gene3D" id="1.20.58.310">
    <property type="entry name" value="Polyphosphate kinase N-terminal domain"/>
    <property type="match status" value="1"/>
</dbReference>
<dbReference type="Gene3D" id="3.30.870.10">
    <property type="entry name" value="Endonuclease Chain A"/>
    <property type="match status" value="2"/>
</dbReference>
<proteinExistence type="inferred from homology"/>
<feature type="binding site" evidence="7">
    <location>
        <position position="44"/>
    </location>
    <ligand>
        <name>ATP</name>
        <dbReference type="ChEBI" id="CHEBI:30616"/>
    </ligand>
</feature>
<dbReference type="CDD" id="cd09167">
    <property type="entry name" value="PLDc_EcPPK1_C2_like"/>
    <property type="match status" value="1"/>
</dbReference>
<keyword evidence="7" id="KW-0479">Metal-binding</keyword>
<keyword evidence="2 7" id="KW-0808">Transferase</keyword>
<comment type="caution">
    <text evidence="10">The sequence shown here is derived from an EMBL/GenBank/DDBJ whole genome shotgun (WGS) entry which is preliminary data.</text>
</comment>
<dbReference type="GO" id="GO:0046872">
    <property type="term" value="F:metal ion binding"/>
    <property type="evidence" value="ECO:0007669"/>
    <property type="project" value="UniProtKB-KW"/>
</dbReference>
<gene>
    <name evidence="7 10" type="primary">ppk</name>
    <name evidence="10" type="ORF">GCM10011387_00360</name>
</gene>
<evidence type="ECO:0000313" key="10">
    <source>
        <dbReference type="EMBL" id="GGC50920.1"/>
    </source>
</evidence>
<evidence type="ECO:0000256" key="5">
    <source>
        <dbReference type="ARBA" id="ARBA00022840"/>
    </source>
</evidence>
<dbReference type="GO" id="GO:0009358">
    <property type="term" value="C:polyphosphate kinase complex"/>
    <property type="evidence" value="ECO:0007669"/>
    <property type="project" value="InterPro"/>
</dbReference>
<dbReference type="PANTHER" id="PTHR30218:SF0">
    <property type="entry name" value="POLYPHOSPHATE KINASE"/>
    <property type="match status" value="1"/>
</dbReference>
<dbReference type="Proteomes" id="UP000651668">
    <property type="component" value="Unassembled WGS sequence"/>
</dbReference>
<evidence type="ECO:0000259" key="9">
    <source>
        <dbReference type="PROSITE" id="PS50035"/>
    </source>
</evidence>
<evidence type="ECO:0000256" key="4">
    <source>
        <dbReference type="ARBA" id="ARBA00022777"/>
    </source>
</evidence>
<name>A0A916X8B9_9SPHI</name>